<protein>
    <submittedName>
        <fullName evidence="6">ABC transporter ATP-binding protein</fullName>
    </submittedName>
</protein>
<organism evidence="6 7">
    <name type="scientific">Microbacterium stercoris</name>
    <dbReference type="NCBI Taxonomy" id="2820289"/>
    <lineage>
        <taxon>Bacteria</taxon>
        <taxon>Bacillati</taxon>
        <taxon>Actinomycetota</taxon>
        <taxon>Actinomycetes</taxon>
        <taxon>Micrococcales</taxon>
        <taxon>Microbacteriaceae</taxon>
        <taxon>Microbacterium</taxon>
    </lineage>
</organism>
<sequence length="604" mass="66716">MNTNTVGQHAASAGGLAERKVVLEVEGLTIAYETAGEPVIAVDNVSFTIREGETFGLAGESGSGKSTIANAILQLLGGNGRIVGGAIRCGDKDVSALTGEQLRMFRWNDVSMVFQSAMNSLNPVMTIGDQIVDVITTHRDLNRAEARTRARELLELVGIDPDRISSYPHQLSGGMRQRAVIAIALALEPSLLIMDEPTTALDVVVQQEIIHQIKELQARLGFAILFITHDLSLMVEITQRLGIMRDGKLLEIGDSKKIYTDPQHEYTRRLIEAFPPIRSVDETAEPAAEAQTFGEPVIVLEDLVKVFHQGTLFSRKTNTAVDRVSLTLHGGEIMALVGESGSGKSTIARMLARLETPTSGRISVDGLDVLREERRRASRRYRGMVQMVFQDPFGSLNPTKRIRHFLERPLALYRPELSAAHRRDTARELMESVELSPALLERYPHELSGGQRQRVAVARALAVNPKVILADEPTSMLDVSVRMGVLLLLKRLRDERGISILYITHDLASARFVADTTVVMLRGALVEGGPSAQVMDHPQHPYTQLLLSAAPDPSRAIPFDRVERAQARAEIAQIVERRETQQQREPRRFLTGRHWISPDGLPVP</sequence>
<dbReference type="PANTHER" id="PTHR43776">
    <property type="entry name" value="TRANSPORT ATP-BINDING PROTEIN"/>
    <property type="match status" value="1"/>
</dbReference>
<dbReference type="InterPro" id="IPR027417">
    <property type="entry name" value="P-loop_NTPase"/>
</dbReference>
<dbReference type="AlphaFoldDB" id="A0A939QHK9"/>
<evidence type="ECO:0000313" key="6">
    <source>
        <dbReference type="EMBL" id="MBO3662814.1"/>
    </source>
</evidence>
<feature type="domain" description="ABC transporter" evidence="5">
    <location>
        <begin position="23"/>
        <end position="271"/>
    </location>
</feature>
<dbReference type="PROSITE" id="PS50893">
    <property type="entry name" value="ABC_TRANSPORTER_2"/>
    <property type="match status" value="2"/>
</dbReference>
<evidence type="ECO:0000256" key="2">
    <source>
        <dbReference type="ARBA" id="ARBA00022448"/>
    </source>
</evidence>
<gene>
    <name evidence="6" type="ORF">J5V96_04715</name>
</gene>
<dbReference type="GO" id="GO:0055085">
    <property type="term" value="P:transmembrane transport"/>
    <property type="evidence" value="ECO:0007669"/>
    <property type="project" value="UniProtKB-ARBA"/>
</dbReference>
<accession>A0A939QHK9</accession>
<keyword evidence="2" id="KW-0813">Transport</keyword>
<evidence type="ECO:0000256" key="1">
    <source>
        <dbReference type="ARBA" id="ARBA00005417"/>
    </source>
</evidence>
<keyword evidence="4 6" id="KW-0067">ATP-binding</keyword>
<dbReference type="PROSITE" id="PS00211">
    <property type="entry name" value="ABC_TRANSPORTER_1"/>
    <property type="match status" value="2"/>
</dbReference>
<dbReference type="Pfam" id="PF08352">
    <property type="entry name" value="oligo_HPY"/>
    <property type="match status" value="2"/>
</dbReference>
<dbReference type="CDD" id="cd03257">
    <property type="entry name" value="ABC_NikE_OppD_transporters"/>
    <property type="match status" value="2"/>
</dbReference>
<dbReference type="InterPro" id="IPR013563">
    <property type="entry name" value="Oligopep_ABC_C"/>
</dbReference>
<dbReference type="PANTHER" id="PTHR43776:SF8">
    <property type="entry name" value="ABC TRANSPORTER, ATP-BINDING PROTEIN"/>
    <property type="match status" value="1"/>
</dbReference>
<dbReference type="GO" id="GO:0005524">
    <property type="term" value="F:ATP binding"/>
    <property type="evidence" value="ECO:0007669"/>
    <property type="project" value="UniProtKB-KW"/>
</dbReference>
<comment type="similarity">
    <text evidence="1">Belongs to the ABC transporter superfamily.</text>
</comment>
<dbReference type="InterPro" id="IPR050319">
    <property type="entry name" value="ABC_transp_ATP-bind"/>
</dbReference>
<dbReference type="Pfam" id="PF00005">
    <property type="entry name" value="ABC_tran"/>
    <property type="match status" value="2"/>
</dbReference>
<dbReference type="GO" id="GO:0016887">
    <property type="term" value="F:ATP hydrolysis activity"/>
    <property type="evidence" value="ECO:0007669"/>
    <property type="project" value="InterPro"/>
</dbReference>
<proteinExistence type="inferred from homology"/>
<dbReference type="NCBIfam" id="NF008453">
    <property type="entry name" value="PRK11308.1"/>
    <property type="match status" value="2"/>
</dbReference>
<feature type="domain" description="ABC transporter" evidence="5">
    <location>
        <begin position="298"/>
        <end position="547"/>
    </location>
</feature>
<dbReference type="RefSeq" id="WP_208500998.1">
    <property type="nucleotide sequence ID" value="NZ_JAGFOA010000002.1"/>
</dbReference>
<keyword evidence="3" id="KW-0547">Nucleotide-binding</keyword>
<dbReference type="GO" id="GO:0015833">
    <property type="term" value="P:peptide transport"/>
    <property type="evidence" value="ECO:0007669"/>
    <property type="project" value="InterPro"/>
</dbReference>
<dbReference type="SUPFAM" id="SSF52540">
    <property type="entry name" value="P-loop containing nucleoside triphosphate hydrolases"/>
    <property type="match status" value="2"/>
</dbReference>
<evidence type="ECO:0000256" key="4">
    <source>
        <dbReference type="ARBA" id="ARBA00022840"/>
    </source>
</evidence>
<dbReference type="InterPro" id="IPR003439">
    <property type="entry name" value="ABC_transporter-like_ATP-bd"/>
</dbReference>
<evidence type="ECO:0000256" key="3">
    <source>
        <dbReference type="ARBA" id="ARBA00022741"/>
    </source>
</evidence>
<keyword evidence="7" id="KW-1185">Reference proteome</keyword>
<dbReference type="FunFam" id="3.40.50.300:FF:000016">
    <property type="entry name" value="Oligopeptide ABC transporter ATP-binding component"/>
    <property type="match status" value="1"/>
</dbReference>
<dbReference type="InterPro" id="IPR017871">
    <property type="entry name" value="ABC_transporter-like_CS"/>
</dbReference>
<dbReference type="NCBIfam" id="NF007739">
    <property type="entry name" value="PRK10419.1"/>
    <property type="match status" value="2"/>
</dbReference>
<comment type="caution">
    <text evidence="6">The sequence shown here is derived from an EMBL/GenBank/DDBJ whole genome shotgun (WGS) entry which is preliminary data.</text>
</comment>
<dbReference type="InterPro" id="IPR003593">
    <property type="entry name" value="AAA+_ATPase"/>
</dbReference>
<dbReference type="Gene3D" id="3.40.50.300">
    <property type="entry name" value="P-loop containing nucleotide triphosphate hydrolases"/>
    <property type="match status" value="2"/>
</dbReference>
<dbReference type="Proteomes" id="UP000680132">
    <property type="component" value="Unassembled WGS sequence"/>
</dbReference>
<dbReference type="EMBL" id="JAGFOA010000002">
    <property type="protein sequence ID" value="MBO3662814.1"/>
    <property type="molecule type" value="Genomic_DNA"/>
</dbReference>
<evidence type="ECO:0000259" key="5">
    <source>
        <dbReference type="PROSITE" id="PS50893"/>
    </source>
</evidence>
<name>A0A939QHK9_9MICO</name>
<evidence type="ECO:0000313" key="7">
    <source>
        <dbReference type="Proteomes" id="UP000680132"/>
    </source>
</evidence>
<reference evidence="6" key="1">
    <citation type="submission" date="2021-03" db="EMBL/GenBank/DDBJ databases">
        <title>Microbacterium sp. nov., a novel actinobacterium isolated from cow dung.</title>
        <authorList>
            <person name="Zhang L."/>
        </authorList>
    </citation>
    <scope>NUCLEOTIDE SEQUENCE</scope>
    <source>
        <strain evidence="6">NEAU-LLB</strain>
    </source>
</reference>
<dbReference type="SMART" id="SM00382">
    <property type="entry name" value="AAA"/>
    <property type="match status" value="2"/>
</dbReference>